<evidence type="ECO:0000313" key="6">
    <source>
        <dbReference type="Proteomes" id="UP000184532"/>
    </source>
</evidence>
<dbReference type="CDD" id="cd00090">
    <property type="entry name" value="HTH_ARSR"/>
    <property type="match status" value="1"/>
</dbReference>
<dbReference type="InterPro" id="IPR019888">
    <property type="entry name" value="Tscrpt_reg_AsnC-like"/>
</dbReference>
<evidence type="ECO:0000256" key="3">
    <source>
        <dbReference type="ARBA" id="ARBA00023163"/>
    </source>
</evidence>
<dbReference type="Gene3D" id="3.30.70.920">
    <property type="match status" value="1"/>
</dbReference>
<dbReference type="PROSITE" id="PS50956">
    <property type="entry name" value="HTH_ASNC_2"/>
    <property type="match status" value="1"/>
</dbReference>
<dbReference type="PANTHER" id="PTHR30154:SF34">
    <property type="entry name" value="TRANSCRIPTIONAL REGULATOR AZLB"/>
    <property type="match status" value="1"/>
</dbReference>
<dbReference type="GO" id="GO:0043565">
    <property type="term" value="F:sequence-specific DNA binding"/>
    <property type="evidence" value="ECO:0007669"/>
    <property type="project" value="InterPro"/>
</dbReference>
<evidence type="ECO:0000256" key="2">
    <source>
        <dbReference type="ARBA" id="ARBA00023125"/>
    </source>
</evidence>
<evidence type="ECO:0000313" key="5">
    <source>
        <dbReference type="EMBL" id="SHG50858.1"/>
    </source>
</evidence>
<feature type="domain" description="HTH asnC-type" evidence="4">
    <location>
        <begin position="10"/>
        <end position="71"/>
    </location>
</feature>
<evidence type="ECO:0000259" key="4">
    <source>
        <dbReference type="PROSITE" id="PS50956"/>
    </source>
</evidence>
<dbReference type="InterPro" id="IPR036390">
    <property type="entry name" value="WH_DNA-bd_sf"/>
</dbReference>
<keyword evidence="2" id="KW-0238">DNA-binding</keyword>
<dbReference type="GO" id="GO:0043200">
    <property type="term" value="P:response to amino acid"/>
    <property type="evidence" value="ECO:0007669"/>
    <property type="project" value="TreeGrafter"/>
</dbReference>
<sequence>MKNSNSSVKIDGIDKKILRYLMEDARRPILEIARNIGISGAAIHQRLRKLEASGLFVGSKFIVNPKVLGYTTMAYIGIFLDKAMANPQAVKALEKIPEVLECHYTTGNWSILIKVLCRDNEHLMQVLNKKIQQIDGVSRTETFISLNQQIDRQIHI</sequence>
<dbReference type="SUPFAM" id="SSF46785">
    <property type="entry name" value="Winged helix' DNA-binding domain"/>
    <property type="match status" value="1"/>
</dbReference>
<protein>
    <submittedName>
        <fullName evidence="5">Lrp/AsnC family transcriptional regulator, regulator for asnA, asnC and gidA</fullName>
    </submittedName>
</protein>
<gene>
    <name evidence="5" type="ORF">SAMN04488116_1521</name>
</gene>
<dbReference type="AlphaFoldDB" id="A0A1M5KDL6"/>
<dbReference type="STRING" id="570519.SAMN04488116_1521"/>
<proteinExistence type="predicted"/>
<dbReference type="OrthoDB" id="1094536at2"/>
<dbReference type="SUPFAM" id="SSF54909">
    <property type="entry name" value="Dimeric alpha+beta barrel"/>
    <property type="match status" value="1"/>
</dbReference>
<dbReference type="InterPro" id="IPR011008">
    <property type="entry name" value="Dimeric_a/b-barrel"/>
</dbReference>
<dbReference type="Proteomes" id="UP000184532">
    <property type="component" value="Unassembled WGS sequence"/>
</dbReference>
<dbReference type="EMBL" id="FQWL01000002">
    <property type="protein sequence ID" value="SHG50858.1"/>
    <property type="molecule type" value="Genomic_DNA"/>
</dbReference>
<dbReference type="Pfam" id="PF01037">
    <property type="entry name" value="AsnC_trans_reg"/>
    <property type="match status" value="1"/>
</dbReference>
<dbReference type="SMART" id="SM00344">
    <property type="entry name" value="HTH_ASNC"/>
    <property type="match status" value="1"/>
</dbReference>
<accession>A0A1M5KDL6</accession>
<dbReference type="InterPro" id="IPR036388">
    <property type="entry name" value="WH-like_DNA-bd_sf"/>
</dbReference>
<keyword evidence="3" id="KW-0804">Transcription</keyword>
<dbReference type="PROSITE" id="PS00519">
    <property type="entry name" value="HTH_ASNC_1"/>
    <property type="match status" value="1"/>
</dbReference>
<dbReference type="PANTHER" id="PTHR30154">
    <property type="entry name" value="LEUCINE-RESPONSIVE REGULATORY PROTEIN"/>
    <property type="match status" value="1"/>
</dbReference>
<name>A0A1M5KDL6_9FLAO</name>
<dbReference type="InterPro" id="IPR000485">
    <property type="entry name" value="AsnC-type_HTH_dom"/>
</dbReference>
<dbReference type="Gene3D" id="1.10.10.10">
    <property type="entry name" value="Winged helix-like DNA-binding domain superfamily/Winged helix DNA-binding domain"/>
    <property type="match status" value="1"/>
</dbReference>
<reference evidence="6" key="1">
    <citation type="submission" date="2016-11" db="EMBL/GenBank/DDBJ databases">
        <authorList>
            <person name="Varghese N."/>
            <person name="Submissions S."/>
        </authorList>
    </citation>
    <scope>NUCLEOTIDE SEQUENCE [LARGE SCALE GENOMIC DNA]</scope>
    <source>
        <strain evidence="6">DSM 22638</strain>
    </source>
</reference>
<evidence type="ECO:0000256" key="1">
    <source>
        <dbReference type="ARBA" id="ARBA00023015"/>
    </source>
</evidence>
<dbReference type="PRINTS" id="PR00033">
    <property type="entry name" value="HTHASNC"/>
</dbReference>
<dbReference type="InterPro" id="IPR019885">
    <property type="entry name" value="Tscrpt_reg_HTH_AsnC-type_CS"/>
</dbReference>
<dbReference type="RefSeq" id="WP_073177969.1">
    <property type="nucleotide sequence ID" value="NZ_FQWL01000002.1"/>
</dbReference>
<organism evidence="5 6">
    <name type="scientific">Flagellimonas flava</name>
    <dbReference type="NCBI Taxonomy" id="570519"/>
    <lineage>
        <taxon>Bacteria</taxon>
        <taxon>Pseudomonadati</taxon>
        <taxon>Bacteroidota</taxon>
        <taxon>Flavobacteriia</taxon>
        <taxon>Flavobacteriales</taxon>
        <taxon>Flavobacteriaceae</taxon>
        <taxon>Flagellimonas</taxon>
    </lineage>
</organism>
<keyword evidence="1" id="KW-0805">Transcription regulation</keyword>
<dbReference type="InterPro" id="IPR019887">
    <property type="entry name" value="Tscrpt_reg_AsnC/Lrp_C"/>
</dbReference>
<dbReference type="InterPro" id="IPR011991">
    <property type="entry name" value="ArsR-like_HTH"/>
</dbReference>
<dbReference type="Pfam" id="PF13404">
    <property type="entry name" value="HTH_AsnC-type"/>
    <property type="match status" value="1"/>
</dbReference>
<dbReference type="GO" id="GO:0006355">
    <property type="term" value="P:regulation of DNA-templated transcription"/>
    <property type="evidence" value="ECO:0007669"/>
    <property type="project" value="UniProtKB-ARBA"/>
</dbReference>
<dbReference type="GO" id="GO:0005829">
    <property type="term" value="C:cytosol"/>
    <property type="evidence" value="ECO:0007669"/>
    <property type="project" value="TreeGrafter"/>
</dbReference>
<keyword evidence="6" id="KW-1185">Reference proteome</keyword>